<evidence type="ECO:0000259" key="3">
    <source>
        <dbReference type="Pfam" id="PF25975"/>
    </source>
</evidence>
<dbReference type="InterPro" id="IPR006143">
    <property type="entry name" value="RND_pump_MFP"/>
</dbReference>
<evidence type="ECO:0000313" key="4">
    <source>
        <dbReference type="EMBL" id="KCZ82661.1"/>
    </source>
</evidence>
<dbReference type="STRING" id="1280949.HAD_16407"/>
<dbReference type="GO" id="GO:0060003">
    <property type="term" value="P:copper ion export"/>
    <property type="evidence" value="ECO:0007669"/>
    <property type="project" value="TreeGrafter"/>
</dbReference>
<evidence type="ECO:0000313" key="5">
    <source>
        <dbReference type="Proteomes" id="UP000027446"/>
    </source>
</evidence>
<protein>
    <submittedName>
        <fullName evidence="4">RND family efflux transporter MFP subunit</fullName>
    </submittedName>
</protein>
<dbReference type="Pfam" id="PF25975">
    <property type="entry name" value="CzcB_C"/>
    <property type="match status" value="1"/>
</dbReference>
<evidence type="ECO:0000256" key="1">
    <source>
        <dbReference type="ARBA" id="ARBA00009477"/>
    </source>
</evidence>
<dbReference type="AlphaFoldDB" id="A0A069DZW7"/>
<dbReference type="RefSeq" id="WP_035573787.1">
    <property type="nucleotide sequence ID" value="NZ_ARYH01000004.1"/>
</dbReference>
<reference evidence="4 5" key="1">
    <citation type="journal article" date="2014" name="Antonie Van Leeuwenhoek">
        <title>Hyphomonas beringensis sp. nov. and Hyphomonas chukchiensis sp. nov., isolated from surface seawater of the Bering Sea and Chukchi Sea.</title>
        <authorList>
            <person name="Li C."/>
            <person name="Lai Q."/>
            <person name="Li G."/>
            <person name="Dong C."/>
            <person name="Wang J."/>
            <person name="Liao Y."/>
            <person name="Shao Z."/>
        </authorList>
    </citation>
    <scope>NUCLEOTIDE SEQUENCE [LARGE SCALE GENOMIC DNA]</scope>
    <source>
        <strain evidence="4 5">MHS-3</strain>
    </source>
</reference>
<sequence>MVNWVLRTALAITSLAILGEPALSQTVEVSAASRKALGISTAPVRAESAIEGTRTFGTVITPPGNSTPVASPFEAVILETLVIPGMQVKAGDPVALLYSPDYETARAELESQRIMAEHMDHLLERALELRELGLRSAQEADEAEHDSKTAHLNLAAYQRRLSAVRSTGEAGRFKLVAPASGTVASVSVDAGEAVGMSEPFLSIFDGKRYWLDVALPERVANTFSIGSTVSLAGSAGKGTVVAIDPTVDARLQSVRIKIELPSSTSWRLGQLVNLSLDAAGQENNLIIPAQAIVRINGVDCVFIDTGSGFRRAEVSVLTRSREDAVLSGGVSSGDQVAVSGLAALKNLAEGV</sequence>
<keyword evidence="5" id="KW-1185">Reference proteome</keyword>
<dbReference type="EMBL" id="ARYH01000004">
    <property type="protein sequence ID" value="KCZ82661.1"/>
    <property type="molecule type" value="Genomic_DNA"/>
</dbReference>
<accession>A0A069DZW7</accession>
<dbReference type="OrthoDB" id="7616937at2"/>
<dbReference type="Proteomes" id="UP000027446">
    <property type="component" value="Unassembled WGS sequence"/>
</dbReference>
<dbReference type="PANTHER" id="PTHR30097:SF4">
    <property type="entry name" value="SLR6042 PROTEIN"/>
    <property type="match status" value="1"/>
</dbReference>
<dbReference type="GO" id="GO:0030313">
    <property type="term" value="C:cell envelope"/>
    <property type="evidence" value="ECO:0007669"/>
    <property type="project" value="TreeGrafter"/>
</dbReference>
<dbReference type="Gene3D" id="1.10.287.470">
    <property type="entry name" value="Helix hairpin bin"/>
    <property type="match status" value="1"/>
</dbReference>
<name>A0A069DZW7_9PROT</name>
<evidence type="ECO:0000256" key="2">
    <source>
        <dbReference type="ARBA" id="ARBA00022448"/>
    </source>
</evidence>
<gene>
    <name evidence="4" type="ORF">HAD_16407</name>
</gene>
<dbReference type="Gene3D" id="2.40.50.100">
    <property type="match status" value="1"/>
</dbReference>
<dbReference type="PATRIC" id="fig|1280949.3.peg.3330"/>
<comment type="similarity">
    <text evidence="1">Belongs to the membrane fusion protein (MFP) (TC 8.A.1) family.</text>
</comment>
<dbReference type="GO" id="GO:0015679">
    <property type="term" value="P:plasma membrane copper ion transport"/>
    <property type="evidence" value="ECO:0007669"/>
    <property type="project" value="TreeGrafter"/>
</dbReference>
<proteinExistence type="inferred from homology"/>
<organism evidence="4 5">
    <name type="scientific">Hyphomonas adhaerens MHS-3</name>
    <dbReference type="NCBI Taxonomy" id="1280949"/>
    <lineage>
        <taxon>Bacteria</taxon>
        <taxon>Pseudomonadati</taxon>
        <taxon>Pseudomonadota</taxon>
        <taxon>Alphaproteobacteria</taxon>
        <taxon>Hyphomonadales</taxon>
        <taxon>Hyphomonadaceae</taxon>
        <taxon>Hyphomonas</taxon>
    </lineage>
</organism>
<comment type="caution">
    <text evidence="4">The sequence shown here is derived from an EMBL/GenBank/DDBJ whole genome shotgun (WGS) entry which is preliminary data.</text>
</comment>
<dbReference type="Gene3D" id="2.40.420.20">
    <property type="match status" value="1"/>
</dbReference>
<keyword evidence="2" id="KW-0813">Transport</keyword>
<dbReference type="GO" id="GO:0016020">
    <property type="term" value="C:membrane"/>
    <property type="evidence" value="ECO:0007669"/>
    <property type="project" value="InterPro"/>
</dbReference>
<feature type="domain" description="CzcB-like C-terminal circularly permuted SH3-like" evidence="3">
    <location>
        <begin position="286"/>
        <end position="340"/>
    </location>
</feature>
<dbReference type="SUPFAM" id="SSF111369">
    <property type="entry name" value="HlyD-like secretion proteins"/>
    <property type="match status" value="1"/>
</dbReference>
<dbReference type="InterPro" id="IPR058649">
    <property type="entry name" value="CzcB_C"/>
</dbReference>
<dbReference type="NCBIfam" id="TIGR01730">
    <property type="entry name" value="RND_mfp"/>
    <property type="match status" value="1"/>
</dbReference>
<dbReference type="InterPro" id="IPR051909">
    <property type="entry name" value="MFP_Cation_Efflux"/>
</dbReference>
<dbReference type="PANTHER" id="PTHR30097">
    <property type="entry name" value="CATION EFFLUX SYSTEM PROTEIN CUSB"/>
    <property type="match status" value="1"/>
</dbReference>
<dbReference type="Gene3D" id="2.40.30.170">
    <property type="match status" value="1"/>
</dbReference>
<dbReference type="GO" id="GO:0022857">
    <property type="term" value="F:transmembrane transporter activity"/>
    <property type="evidence" value="ECO:0007669"/>
    <property type="project" value="InterPro"/>
</dbReference>
<dbReference type="eggNOG" id="COG0845">
    <property type="taxonomic scope" value="Bacteria"/>
</dbReference>